<gene>
    <name evidence="1" type="ORF">CspeluHIS016_0401460</name>
</gene>
<dbReference type="EMBL" id="BTCM01000004">
    <property type="protein sequence ID" value="GMK57312.1"/>
    <property type="molecule type" value="Genomic_DNA"/>
</dbReference>
<evidence type="ECO:0000313" key="2">
    <source>
        <dbReference type="Proteomes" id="UP001222932"/>
    </source>
</evidence>
<protein>
    <submittedName>
        <fullName evidence="1">Uncharacterized protein</fullName>
    </submittedName>
</protein>
<evidence type="ECO:0000313" key="1">
    <source>
        <dbReference type="EMBL" id="GMK57312.1"/>
    </source>
</evidence>
<dbReference type="Proteomes" id="UP001222932">
    <property type="component" value="Unassembled WGS sequence"/>
</dbReference>
<name>A0AAD3TVQ7_9TREE</name>
<organism evidence="1 2">
    <name type="scientific">Cutaneotrichosporon spelunceum</name>
    <dbReference type="NCBI Taxonomy" id="1672016"/>
    <lineage>
        <taxon>Eukaryota</taxon>
        <taxon>Fungi</taxon>
        <taxon>Dikarya</taxon>
        <taxon>Basidiomycota</taxon>
        <taxon>Agaricomycotina</taxon>
        <taxon>Tremellomycetes</taxon>
        <taxon>Trichosporonales</taxon>
        <taxon>Trichosporonaceae</taxon>
        <taxon>Cutaneotrichosporon</taxon>
    </lineage>
</organism>
<dbReference type="AlphaFoldDB" id="A0AAD3TVQ7"/>
<comment type="caution">
    <text evidence="1">The sequence shown here is derived from an EMBL/GenBank/DDBJ whole genome shotgun (WGS) entry which is preliminary data.</text>
</comment>
<keyword evidence="2" id="KW-1185">Reference proteome</keyword>
<sequence>MRAHALTYIRPVVDEALDILAAVTQLDIKNEADEVERAIGRYHRFLRALAGTGPAAALTAVVQDEMARVVSALISTLETMTPPGTLAARPASFTALLSARLLAPTTLRPILAHAKKWRLELSPSQWLAVATVGLQSGRHEGALTALAHAAGADSTVRSRLMEAQGAASLVDTVKLLEPFVTGLLVDTATAEVETDRQAASSPMEDLATSTRAWSILLSRVAADDDVTAKQLSTLVSQIPDAMAVSHTLTPVMHGLMRRGDIVAARRIWRDIQNSYQAAGEGRGAVIDAATLSVGAEVQFARPNGLKHALKAVDHYAWRPRRGHRVESPRPAGGRAVRLDTQALNVLISLASRAGQPGVTFRLWEAARARWGVIHDDISLTLVLESALTCTERGFDPGMDSFRGRLRALASAIHSTPATYKSKEVDWRSVPLTALLDPPHYSWHEEHGGQQPWARARALFRAVVLGNWPGLADVPSPLGARSFLGIADLLSPRSFPAASICPPPAPGADYAHIIPSARTWEMYMSLLRKYGVEFGDAAAVEDEVARALGWMRTLGTKPTWRTTLEALMHVGEHEGARRRVRIKDRTVLARDEEILRAWLSEWLPTVPSESEVADFRRRISRQ</sequence>
<proteinExistence type="predicted"/>
<reference evidence="1" key="2">
    <citation type="submission" date="2023-06" db="EMBL/GenBank/DDBJ databases">
        <authorList>
            <person name="Kobayashi Y."/>
            <person name="Kayamori A."/>
            <person name="Aoki K."/>
            <person name="Shiwa Y."/>
            <person name="Fujita N."/>
            <person name="Sugita T."/>
            <person name="Iwasaki W."/>
            <person name="Tanaka N."/>
            <person name="Takashima M."/>
        </authorList>
    </citation>
    <scope>NUCLEOTIDE SEQUENCE</scope>
    <source>
        <strain evidence="1">HIS016</strain>
    </source>
</reference>
<accession>A0AAD3TVQ7</accession>
<reference evidence="1" key="1">
    <citation type="journal article" date="2023" name="BMC Genomics">
        <title>Chromosome-level genome assemblies of Cutaneotrichosporon spp. (Trichosporonales, Basidiomycota) reveal imbalanced evolution between nucleotide sequences and chromosome synteny.</title>
        <authorList>
            <person name="Kobayashi Y."/>
            <person name="Kayamori A."/>
            <person name="Aoki K."/>
            <person name="Shiwa Y."/>
            <person name="Matsutani M."/>
            <person name="Fujita N."/>
            <person name="Sugita T."/>
            <person name="Iwasaki W."/>
            <person name="Tanaka N."/>
            <person name="Takashima M."/>
        </authorList>
    </citation>
    <scope>NUCLEOTIDE SEQUENCE</scope>
    <source>
        <strain evidence="1">HIS016</strain>
    </source>
</reference>